<dbReference type="EMBL" id="SJPZ01000001">
    <property type="protein sequence ID" value="TWU66322.1"/>
    <property type="molecule type" value="Genomic_DNA"/>
</dbReference>
<feature type="signal peptide" evidence="1">
    <location>
        <begin position="1"/>
        <end position="26"/>
    </location>
</feature>
<organism evidence="2 3">
    <name type="scientific">Crateriforma conspicua</name>
    <dbReference type="NCBI Taxonomy" id="2527996"/>
    <lineage>
        <taxon>Bacteria</taxon>
        <taxon>Pseudomonadati</taxon>
        <taxon>Planctomycetota</taxon>
        <taxon>Planctomycetia</taxon>
        <taxon>Planctomycetales</taxon>
        <taxon>Planctomycetaceae</taxon>
        <taxon>Crateriforma</taxon>
    </lineage>
</organism>
<dbReference type="Proteomes" id="UP000316476">
    <property type="component" value="Unassembled WGS sequence"/>
</dbReference>
<evidence type="ECO:0000313" key="3">
    <source>
        <dbReference type="Proteomes" id="UP000316476"/>
    </source>
</evidence>
<reference evidence="2 3" key="1">
    <citation type="submission" date="2019-02" db="EMBL/GenBank/DDBJ databases">
        <title>Deep-cultivation of Planctomycetes and their phenomic and genomic characterization uncovers novel biology.</title>
        <authorList>
            <person name="Wiegand S."/>
            <person name="Jogler M."/>
            <person name="Boedeker C."/>
            <person name="Pinto D."/>
            <person name="Vollmers J."/>
            <person name="Rivas-Marin E."/>
            <person name="Kohn T."/>
            <person name="Peeters S.H."/>
            <person name="Heuer A."/>
            <person name="Rast P."/>
            <person name="Oberbeckmann S."/>
            <person name="Bunk B."/>
            <person name="Jeske O."/>
            <person name="Meyerdierks A."/>
            <person name="Storesund J.E."/>
            <person name="Kallscheuer N."/>
            <person name="Luecker S."/>
            <person name="Lage O.M."/>
            <person name="Pohl T."/>
            <person name="Merkel B.J."/>
            <person name="Hornburger P."/>
            <person name="Mueller R.-W."/>
            <person name="Bruemmer F."/>
            <person name="Labrenz M."/>
            <person name="Spormann A.M."/>
            <person name="Op Den Camp H."/>
            <person name="Overmann J."/>
            <person name="Amann R."/>
            <person name="Jetten M.S.M."/>
            <person name="Mascher T."/>
            <person name="Medema M.H."/>
            <person name="Devos D.P."/>
            <person name="Kaster A.-K."/>
            <person name="Ovreas L."/>
            <person name="Rohde M."/>
            <person name="Galperin M.Y."/>
            <person name="Jogler C."/>
        </authorList>
    </citation>
    <scope>NUCLEOTIDE SEQUENCE [LARGE SCALE GENOMIC DNA]</scope>
    <source>
        <strain evidence="2 3">V7</strain>
    </source>
</reference>
<proteinExistence type="predicted"/>
<feature type="chain" id="PRO_5023118478" evidence="1">
    <location>
        <begin position="27"/>
        <end position="116"/>
    </location>
</feature>
<sequence precursor="true">MKSLRNVTLALTAAALVAITAAPADAGCLSSCCEPAPVCCCPPPPVPVTWCVTDPTTCCKHQVTACVPACCAGEVPCLVSCKRGFLGRKVLTYKFQCCGHCVDVVITHFGKVIVRD</sequence>
<dbReference type="AlphaFoldDB" id="A0A5C6FTD1"/>
<dbReference type="RefSeq" id="WP_146412979.1">
    <property type="nucleotide sequence ID" value="NZ_SJPZ01000001.1"/>
</dbReference>
<comment type="caution">
    <text evidence="2">The sequence shown here is derived from an EMBL/GenBank/DDBJ whole genome shotgun (WGS) entry which is preliminary data.</text>
</comment>
<evidence type="ECO:0000313" key="2">
    <source>
        <dbReference type="EMBL" id="TWU66322.1"/>
    </source>
</evidence>
<dbReference type="OrthoDB" id="286013at2"/>
<name>A0A5C6FTD1_9PLAN</name>
<keyword evidence="1" id="KW-0732">Signal</keyword>
<evidence type="ECO:0000256" key="1">
    <source>
        <dbReference type="SAM" id="SignalP"/>
    </source>
</evidence>
<protein>
    <submittedName>
        <fullName evidence="2">Uncharacterized protein</fullName>
    </submittedName>
</protein>
<accession>A0A5C6FTD1</accession>
<gene>
    <name evidence="2" type="ORF">V7x_18860</name>
</gene>